<protein>
    <submittedName>
        <fullName evidence="3">Protein kinase domain-containing protein</fullName>
    </submittedName>
</protein>
<name>A0A7E4ZY46_PANRE</name>
<evidence type="ECO:0000313" key="3">
    <source>
        <dbReference type="WBParaSite" id="Pan_g2440.t1"/>
    </source>
</evidence>
<keyword evidence="2" id="KW-1185">Reference proteome</keyword>
<evidence type="ECO:0000313" key="2">
    <source>
        <dbReference type="Proteomes" id="UP000492821"/>
    </source>
</evidence>
<proteinExistence type="predicted"/>
<accession>A0A7E4ZY46</accession>
<dbReference type="Gene3D" id="1.10.510.10">
    <property type="entry name" value="Transferase(Phosphotransferase) domain 1"/>
    <property type="match status" value="1"/>
</dbReference>
<evidence type="ECO:0000256" key="1">
    <source>
        <dbReference type="SAM" id="MobiDB-lite"/>
    </source>
</evidence>
<dbReference type="Proteomes" id="UP000492821">
    <property type="component" value="Unassembled WGS sequence"/>
</dbReference>
<sequence>MNRHDRFPTEASPNAKAGHGLTRPQQIIMTHFQNALEQLPKKPPPGMTCIPPTNDFTNEGVVEIPDNSSRIVTRVYDNYNNLTSYRFSTKEVRLDVHLNDPEIDFMQKVREHVANLYLLLYPNESNHLKKALYVDHSGFVNDRRPFIIFEKYTVPLRHFLRSIEYRKFEDASGQYITTSVAKAIRYLNRRGLSHENICVDTVYINSHGTVILGDFDKVATHQRKHLSNGITSSIIEQTSSHYYGNDMLGLGLIWMTVFWPYALRGFEELKGGHATWHDAYTDQFKDHFDRQTTNDHRIAFDDAAQDVYIQFFKNGITIDEFLGDRFYVELHDKEAFVNDLQNANFLPLSFTSELENNENIPPRRYPSAPIAIPKRAINGQTSENVNPGDAVYVTVDFLGVPRIYKFVYPYGDEVALFGKLRSICDRRTDVLQPSDVIDMRSCLEVALRQINEGAREGSCHMQLPSLKTPICISATLDYFYIG</sequence>
<dbReference type="WBParaSite" id="Pan_g2440.t1">
    <property type="protein sequence ID" value="Pan_g2440.t1"/>
    <property type="gene ID" value="Pan_g2440"/>
</dbReference>
<dbReference type="SUPFAM" id="SSF56112">
    <property type="entry name" value="Protein kinase-like (PK-like)"/>
    <property type="match status" value="1"/>
</dbReference>
<reference evidence="2" key="1">
    <citation type="journal article" date="2013" name="Genetics">
        <title>The draft genome and transcriptome of Panagrellus redivivus are shaped by the harsh demands of a free-living lifestyle.</title>
        <authorList>
            <person name="Srinivasan J."/>
            <person name="Dillman A.R."/>
            <person name="Macchietto M.G."/>
            <person name="Heikkinen L."/>
            <person name="Lakso M."/>
            <person name="Fracchia K.M."/>
            <person name="Antoshechkin I."/>
            <person name="Mortazavi A."/>
            <person name="Wong G."/>
            <person name="Sternberg P.W."/>
        </authorList>
    </citation>
    <scope>NUCLEOTIDE SEQUENCE [LARGE SCALE GENOMIC DNA]</scope>
    <source>
        <strain evidence="2">MT8872</strain>
    </source>
</reference>
<dbReference type="AlphaFoldDB" id="A0A7E4ZY46"/>
<dbReference type="InterPro" id="IPR011009">
    <property type="entry name" value="Kinase-like_dom_sf"/>
</dbReference>
<organism evidence="2 3">
    <name type="scientific">Panagrellus redivivus</name>
    <name type="common">Microworm</name>
    <dbReference type="NCBI Taxonomy" id="6233"/>
    <lineage>
        <taxon>Eukaryota</taxon>
        <taxon>Metazoa</taxon>
        <taxon>Ecdysozoa</taxon>
        <taxon>Nematoda</taxon>
        <taxon>Chromadorea</taxon>
        <taxon>Rhabditida</taxon>
        <taxon>Tylenchina</taxon>
        <taxon>Panagrolaimomorpha</taxon>
        <taxon>Panagrolaimoidea</taxon>
        <taxon>Panagrolaimidae</taxon>
        <taxon>Panagrellus</taxon>
    </lineage>
</organism>
<reference evidence="3" key="2">
    <citation type="submission" date="2020-10" db="UniProtKB">
        <authorList>
            <consortium name="WormBaseParasite"/>
        </authorList>
    </citation>
    <scope>IDENTIFICATION</scope>
</reference>
<feature type="region of interest" description="Disordered" evidence="1">
    <location>
        <begin position="1"/>
        <end position="21"/>
    </location>
</feature>